<dbReference type="InterPro" id="IPR000719">
    <property type="entry name" value="Prot_kinase_dom"/>
</dbReference>
<dbReference type="InterPro" id="IPR011009">
    <property type="entry name" value="Kinase-like_dom_sf"/>
</dbReference>
<organism evidence="4">
    <name type="scientific">Nippostrongylus brasiliensis</name>
    <name type="common">Rat hookworm</name>
    <dbReference type="NCBI Taxonomy" id="27835"/>
    <lineage>
        <taxon>Eukaryota</taxon>
        <taxon>Metazoa</taxon>
        <taxon>Ecdysozoa</taxon>
        <taxon>Nematoda</taxon>
        <taxon>Chromadorea</taxon>
        <taxon>Rhabditida</taxon>
        <taxon>Rhabditina</taxon>
        <taxon>Rhabditomorpha</taxon>
        <taxon>Strongyloidea</taxon>
        <taxon>Heligmosomidae</taxon>
        <taxon>Nippostrongylus</taxon>
    </lineage>
</organism>
<reference evidence="4" key="1">
    <citation type="submission" date="2017-02" db="UniProtKB">
        <authorList>
            <consortium name="WormBaseParasite"/>
        </authorList>
    </citation>
    <scope>IDENTIFICATION</scope>
</reference>
<dbReference type="EMBL" id="UYSL01021463">
    <property type="protein sequence ID" value="VDL78309.1"/>
    <property type="molecule type" value="Genomic_DNA"/>
</dbReference>
<dbReference type="GO" id="GO:0005524">
    <property type="term" value="F:ATP binding"/>
    <property type="evidence" value="ECO:0007669"/>
    <property type="project" value="InterPro"/>
</dbReference>
<evidence type="ECO:0000259" key="1">
    <source>
        <dbReference type="PROSITE" id="PS50011"/>
    </source>
</evidence>
<proteinExistence type="predicted"/>
<evidence type="ECO:0000313" key="2">
    <source>
        <dbReference type="EMBL" id="VDL78309.1"/>
    </source>
</evidence>
<dbReference type="Proteomes" id="UP000271162">
    <property type="component" value="Unassembled WGS sequence"/>
</dbReference>
<reference evidence="2 3" key="2">
    <citation type="submission" date="2018-11" db="EMBL/GenBank/DDBJ databases">
        <authorList>
            <consortium name="Pathogen Informatics"/>
        </authorList>
    </citation>
    <scope>NUCLEOTIDE SEQUENCE [LARGE SCALE GENOMIC DNA]</scope>
</reference>
<keyword evidence="3" id="KW-1185">Reference proteome</keyword>
<evidence type="ECO:0000313" key="4">
    <source>
        <dbReference type="WBParaSite" id="NBR_0001471901-mRNA-1"/>
    </source>
</evidence>
<dbReference type="InterPro" id="IPR050235">
    <property type="entry name" value="CK1_Ser-Thr_kinase"/>
</dbReference>
<dbReference type="Gene3D" id="1.10.510.10">
    <property type="entry name" value="Transferase(Phosphotransferase) domain 1"/>
    <property type="match status" value="1"/>
</dbReference>
<dbReference type="PROSITE" id="PS50011">
    <property type="entry name" value="PROTEIN_KINASE_DOM"/>
    <property type="match status" value="1"/>
</dbReference>
<name>A0A0N4YDL6_NIPBR</name>
<dbReference type="PANTHER" id="PTHR11909">
    <property type="entry name" value="CASEIN KINASE-RELATED"/>
    <property type="match status" value="1"/>
</dbReference>
<dbReference type="SUPFAM" id="SSF56112">
    <property type="entry name" value="Protein kinase-like (PK-like)"/>
    <property type="match status" value="1"/>
</dbReference>
<protein>
    <submittedName>
        <fullName evidence="4">Protein kinase domain-containing protein</fullName>
    </submittedName>
</protein>
<dbReference type="STRING" id="27835.A0A0N4YDL6"/>
<dbReference type="GO" id="GO:0004672">
    <property type="term" value="F:protein kinase activity"/>
    <property type="evidence" value="ECO:0007669"/>
    <property type="project" value="InterPro"/>
</dbReference>
<accession>A0A0N4YDL6</accession>
<gene>
    <name evidence="2" type="ORF">NBR_LOCUS14720</name>
</gene>
<feature type="domain" description="Protein kinase" evidence="1">
    <location>
        <begin position="61"/>
        <end position="229"/>
    </location>
</feature>
<evidence type="ECO:0000313" key="3">
    <source>
        <dbReference type="Proteomes" id="UP000271162"/>
    </source>
</evidence>
<dbReference type="WBParaSite" id="NBR_0001471901-mRNA-1">
    <property type="protein sequence ID" value="NBR_0001471901-mRNA-1"/>
    <property type="gene ID" value="NBR_0001471901"/>
</dbReference>
<sequence length="229" mass="26013">MDAVDVSQLHLRKAGGFKRLTKEVSACAPKIPNETYIVLQQVKISYGGFGCVWAGECFLCYEIIKPLVIGTYSTVYLVSKTSSKGPAVKMAMKAENLGVTSESTGYALANEIRFLVEFQKRWRDQVRWSDYLPQVCDFGHSKKYKFMILPLLGPNLDQLRDEMKSEFSYPTAARLSLQALNAVSMLHQIRMLHTRIEPTHFCIGTEHRRNVLYLVGLGHISTFSRKPTW</sequence>
<dbReference type="AlphaFoldDB" id="A0A0N4YDL6"/>